<evidence type="ECO:0000313" key="3">
    <source>
        <dbReference type="Proteomes" id="UP001189429"/>
    </source>
</evidence>
<sequence length="414" mass="45184">GILCEFERRGLSYHEVCYGTQDFVCCGVRLDFTAGRAVPQRERGWRLHRAVTALLDRGGCTPGAMEVLMGHIVHHFMLLRPALSALSSLYRIVHSSHDYCKFDVEQLRELNLVKALIPLAGVDLGAPWHPWAYCSDASLWGYAVAGFAAGVADDSLFAGIGQPPPGRGAPRRHRPARIEVEAAAAAAGGSGIPALPDAALAAHRWQLVVRGAFLFPAPIHVLEGRTTLLGLRRATRSAAAHGCRVLSIGDNLSSMMAFEKGRCANPVLRQLACQSAARQLATGIQHYHRYSESKRNPTDYDSRAADRFELGEPLATPPVPAPPAGAGPHRLRAPPRSRRRARHVLELYAGCARLTAASLDEGFRRWAPVDISRGAWHDLTNRPRPRRPRPSMRPPALALSRSPSTCFDYVIVLA</sequence>
<feature type="region of interest" description="Disordered" evidence="1">
    <location>
        <begin position="377"/>
        <end position="397"/>
    </location>
</feature>
<gene>
    <name evidence="2" type="ORF">PCOR1329_LOCUS65697</name>
</gene>
<feature type="non-terminal residue" evidence="2">
    <location>
        <position position="1"/>
    </location>
</feature>
<feature type="region of interest" description="Disordered" evidence="1">
    <location>
        <begin position="312"/>
        <end position="337"/>
    </location>
</feature>
<evidence type="ECO:0000256" key="1">
    <source>
        <dbReference type="SAM" id="MobiDB-lite"/>
    </source>
</evidence>
<reference evidence="2" key="1">
    <citation type="submission" date="2023-10" db="EMBL/GenBank/DDBJ databases">
        <authorList>
            <person name="Chen Y."/>
            <person name="Shah S."/>
            <person name="Dougan E. K."/>
            <person name="Thang M."/>
            <person name="Chan C."/>
        </authorList>
    </citation>
    <scope>NUCLEOTIDE SEQUENCE [LARGE SCALE GENOMIC DNA]</scope>
</reference>
<protein>
    <submittedName>
        <fullName evidence="2">Uncharacterized protein</fullName>
    </submittedName>
</protein>
<dbReference type="EMBL" id="CAUYUJ010018421">
    <property type="protein sequence ID" value="CAK0883490.1"/>
    <property type="molecule type" value="Genomic_DNA"/>
</dbReference>
<feature type="compositionally biased region" description="Pro residues" evidence="1">
    <location>
        <begin position="315"/>
        <end position="325"/>
    </location>
</feature>
<accession>A0ABN9WEY8</accession>
<name>A0ABN9WEY8_9DINO</name>
<dbReference type="Proteomes" id="UP001189429">
    <property type="component" value="Unassembled WGS sequence"/>
</dbReference>
<evidence type="ECO:0000313" key="2">
    <source>
        <dbReference type="EMBL" id="CAK0883490.1"/>
    </source>
</evidence>
<keyword evidence="3" id="KW-1185">Reference proteome</keyword>
<proteinExistence type="predicted"/>
<organism evidence="2 3">
    <name type="scientific">Prorocentrum cordatum</name>
    <dbReference type="NCBI Taxonomy" id="2364126"/>
    <lineage>
        <taxon>Eukaryota</taxon>
        <taxon>Sar</taxon>
        <taxon>Alveolata</taxon>
        <taxon>Dinophyceae</taxon>
        <taxon>Prorocentrales</taxon>
        <taxon>Prorocentraceae</taxon>
        <taxon>Prorocentrum</taxon>
    </lineage>
</organism>
<comment type="caution">
    <text evidence="2">The sequence shown here is derived from an EMBL/GenBank/DDBJ whole genome shotgun (WGS) entry which is preliminary data.</text>
</comment>